<feature type="domain" description="Novel STAND NTPase 1" evidence="2">
    <location>
        <begin position="209"/>
        <end position="348"/>
    </location>
</feature>
<dbReference type="SUPFAM" id="SSF48452">
    <property type="entry name" value="TPR-like"/>
    <property type="match status" value="2"/>
</dbReference>
<dbReference type="SUPFAM" id="SSF52540">
    <property type="entry name" value="P-loop containing nucleoside triphosphate hydrolases"/>
    <property type="match status" value="1"/>
</dbReference>
<dbReference type="Pfam" id="PF20703">
    <property type="entry name" value="nSTAND1"/>
    <property type="match status" value="1"/>
</dbReference>
<dbReference type="Gene3D" id="3.40.50.300">
    <property type="entry name" value="P-loop containing nucleotide triphosphate hydrolases"/>
    <property type="match status" value="1"/>
</dbReference>
<reference evidence="3 4" key="1">
    <citation type="submission" date="2018-06" db="EMBL/GenBank/DDBJ databases">
        <title>A transcriptomic atlas of mushroom development highlights an independent origin of complex multicellularity.</title>
        <authorList>
            <consortium name="DOE Joint Genome Institute"/>
            <person name="Krizsan K."/>
            <person name="Almasi E."/>
            <person name="Merenyi Z."/>
            <person name="Sahu N."/>
            <person name="Viragh M."/>
            <person name="Koszo T."/>
            <person name="Mondo S."/>
            <person name="Kiss B."/>
            <person name="Balint B."/>
            <person name="Kues U."/>
            <person name="Barry K."/>
            <person name="Hegedus J.C."/>
            <person name="Henrissat B."/>
            <person name="Johnson J."/>
            <person name="Lipzen A."/>
            <person name="Ohm R."/>
            <person name="Nagy I."/>
            <person name="Pangilinan J."/>
            <person name="Yan J."/>
            <person name="Xiong Y."/>
            <person name="Grigoriev I.V."/>
            <person name="Hibbett D.S."/>
            <person name="Nagy L.G."/>
        </authorList>
    </citation>
    <scope>NUCLEOTIDE SEQUENCE [LARGE SCALE GENOMIC DNA]</scope>
    <source>
        <strain evidence="3 4">SZMC22713</strain>
    </source>
</reference>
<dbReference type="Pfam" id="PF13424">
    <property type="entry name" value="TPR_12"/>
    <property type="match status" value="1"/>
</dbReference>
<dbReference type="SMART" id="SM00028">
    <property type="entry name" value="TPR"/>
    <property type="match status" value="6"/>
</dbReference>
<dbReference type="STRING" id="50990.A0A4Y7PZT3"/>
<feature type="region of interest" description="Disordered" evidence="1">
    <location>
        <begin position="891"/>
        <end position="958"/>
    </location>
</feature>
<dbReference type="CDD" id="cd21037">
    <property type="entry name" value="MLKL_NTD"/>
    <property type="match status" value="1"/>
</dbReference>
<protein>
    <recommendedName>
        <fullName evidence="2">Novel STAND NTPase 1 domain-containing protein</fullName>
    </recommendedName>
</protein>
<evidence type="ECO:0000259" key="2">
    <source>
        <dbReference type="Pfam" id="PF20703"/>
    </source>
</evidence>
<accession>A0A4Y7PZT3</accession>
<evidence type="ECO:0000313" key="3">
    <source>
        <dbReference type="EMBL" id="TDL20546.1"/>
    </source>
</evidence>
<dbReference type="Gene3D" id="1.20.930.20">
    <property type="entry name" value="Adaptor protein Cbl, N-terminal domain"/>
    <property type="match status" value="1"/>
</dbReference>
<dbReference type="InterPro" id="IPR019734">
    <property type="entry name" value="TPR_rpt"/>
</dbReference>
<dbReference type="InterPro" id="IPR036537">
    <property type="entry name" value="Adaptor_Cbl_N_dom_sf"/>
</dbReference>
<proteinExistence type="predicted"/>
<feature type="compositionally biased region" description="Basic and acidic residues" evidence="1">
    <location>
        <begin position="945"/>
        <end position="958"/>
    </location>
</feature>
<dbReference type="InterPro" id="IPR011990">
    <property type="entry name" value="TPR-like_helical_dom_sf"/>
</dbReference>
<dbReference type="EMBL" id="ML170187">
    <property type="protein sequence ID" value="TDL20546.1"/>
    <property type="molecule type" value="Genomic_DNA"/>
</dbReference>
<dbReference type="OrthoDB" id="431454at2759"/>
<dbReference type="GO" id="GO:0007166">
    <property type="term" value="P:cell surface receptor signaling pathway"/>
    <property type="evidence" value="ECO:0007669"/>
    <property type="project" value="InterPro"/>
</dbReference>
<dbReference type="InterPro" id="IPR049052">
    <property type="entry name" value="nSTAND1"/>
</dbReference>
<sequence length="976" mass="107411">MSTSQNPRPRSSKSNNAREQVLNSARLALTTMVNITGGLNIPFLAAAPQVLSQIIDLADKVKGNKESCAILANHATDVIRALVEATKGKDLLDIDDSLKSDLEELAGTLSSIRHFMGVLCDRSFVARMLSSKDDEANISRFRTELDHAIKVFQIKDNISARISRQTITQTQEIILQAVESMQSKLNSSMDDNAAIRLDELSIEPPSYPDYFYGREEYLQVATNLLKSKRAAKLAILGPGGVGKTSVATAIFHHLDIIPLYKHRVFVSCDALFTVESLAVSLCRAFELPIHQQSPLRSLTNFLKADVTCLLVLDNFETLWDSGTEGEELQKLLCMLNSSRSLSIIVTMRGIMRPTGISWTEPVLQPLPVLSLDAATQAYLAISPTTDAALKDLLLTVDCLPLAITLLARIAELGFSPSDLLERWQKEQTNLLSTGGSTKSENLEISIALSLNSPLVKNNSDAQALLRLISFLPGGAQACYLSDLADGIVTRVTEAQVVLCRTGLIYMTSDKTLKMLSPIGHFILKQYPISEKDLNNIKTLYFGLANQGRNITSRSTLQSTVHKLDREKENIVHVLNNAMQNFSGDVQVIQAVISYSEFLYWTVPSTELLKTASELLHKIDDHALRFQCLTKLARTAAKLNKHLDAKSAMQKAQRFCDESQDKFGSAMCLQAIGYTDYMLGNHMEAKVHFMSARAMFQNLGNKWGSTQCLRSIGEIQGTLKNYISAKEILKEARDQFVTIGNKKGEALCLQGMGDIAIAQSFFIEAKEYFTEAREQFRSISHHLGEAKCYKSLGTILVQQNNLPDAIVMFTKAKAIFLSIGHQFGAAQSIEGLGKIALEQRDVQKAKEEFLAAKNIFESIDDESGIDSCMGFLGLIADLENVSDVENHPYFSPPPTGRDLDAGSLMAYEGDSDDGERRTGELASPSGSFGDVNWEASSLMSYEGDSDDGKGVPKSLDEQVRKPLNRAASLNFAYTEGM</sequence>
<name>A0A4Y7PZT3_9AGAM</name>
<dbReference type="Proteomes" id="UP000294933">
    <property type="component" value="Unassembled WGS sequence"/>
</dbReference>
<evidence type="ECO:0000313" key="4">
    <source>
        <dbReference type="Proteomes" id="UP000294933"/>
    </source>
</evidence>
<dbReference type="InterPro" id="IPR027417">
    <property type="entry name" value="P-loop_NTPase"/>
</dbReference>
<dbReference type="VEuPathDB" id="FungiDB:BD410DRAFT_899464"/>
<dbReference type="PANTHER" id="PTHR47691:SF3">
    <property type="entry name" value="HTH-TYPE TRANSCRIPTIONAL REGULATOR RV0890C-RELATED"/>
    <property type="match status" value="1"/>
</dbReference>
<evidence type="ECO:0000256" key="1">
    <source>
        <dbReference type="SAM" id="MobiDB-lite"/>
    </source>
</evidence>
<dbReference type="AlphaFoldDB" id="A0A4Y7PZT3"/>
<keyword evidence="4" id="KW-1185">Reference proteome</keyword>
<gene>
    <name evidence="3" type="ORF">BD410DRAFT_899464</name>
</gene>
<dbReference type="PANTHER" id="PTHR47691">
    <property type="entry name" value="REGULATOR-RELATED"/>
    <property type="match status" value="1"/>
</dbReference>
<dbReference type="InterPro" id="IPR059179">
    <property type="entry name" value="MLKL-like_MCAfunc"/>
</dbReference>
<organism evidence="3 4">
    <name type="scientific">Rickenella mellea</name>
    <dbReference type="NCBI Taxonomy" id="50990"/>
    <lineage>
        <taxon>Eukaryota</taxon>
        <taxon>Fungi</taxon>
        <taxon>Dikarya</taxon>
        <taxon>Basidiomycota</taxon>
        <taxon>Agaricomycotina</taxon>
        <taxon>Agaricomycetes</taxon>
        <taxon>Hymenochaetales</taxon>
        <taxon>Rickenellaceae</taxon>
        <taxon>Rickenella</taxon>
    </lineage>
</organism>
<dbReference type="Gene3D" id="1.25.40.10">
    <property type="entry name" value="Tetratricopeptide repeat domain"/>
    <property type="match status" value="1"/>
</dbReference>